<organism evidence="1">
    <name type="scientific">Siphoviridae sp. ct0Wl9</name>
    <dbReference type="NCBI Taxonomy" id="2827763"/>
    <lineage>
        <taxon>Viruses</taxon>
        <taxon>Duplodnaviria</taxon>
        <taxon>Heunggongvirae</taxon>
        <taxon>Uroviricota</taxon>
        <taxon>Caudoviricetes</taxon>
    </lineage>
</organism>
<accession>A0A8S5TAE6</accession>
<reference evidence="1" key="1">
    <citation type="journal article" date="2021" name="Proc. Natl. Acad. Sci. U.S.A.">
        <title>A Catalog of Tens of Thousands of Viruses from Human Metagenomes Reveals Hidden Associations with Chronic Diseases.</title>
        <authorList>
            <person name="Tisza M.J."/>
            <person name="Buck C.B."/>
        </authorList>
    </citation>
    <scope>NUCLEOTIDE SEQUENCE</scope>
    <source>
        <strain evidence="1">Ct0Wl9</strain>
    </source>
</reference>
<protein>
    <submittedName>
        <fullName evidence="1">Uncharacterized protein</fullName>
    </submittedName>
</protein>
<name>A0A8S5TAE6_9CAUD</name>
<proteinExistence type="predicted"/>
<sequence length="33" mass="3910">MRPYFFKICATGLPNPIYFYHTNLIRVATFGAW</sequence>
<dbReference type="EMBL" id="BK032775">
    <property type="protein sequence ID" value="DAF59722.1"/>
    <property type="molecule type" value="Genomic_DNA"/>
</dbReference>
<evidence type="ECO:0000313" key="1">
    <source>
        <dbReference type="EMBL" id="DAF59722.1"/>
    </source>
</evidence>